<gene>
    <name evidence="2" type="ORF">N7476_000600</name>
</gene>
<feature type="compositionally biased region" description="Basic and acidic residues" evidence="1">
    <location>
        <begin position="412"/>
        <end position="423"/>
    </location>
</feature>
<name>A0A9W9GR76_9EURO</name>
<dbReference type="InterPro" id="IPR014839">
    <property type="entry name" value="Crt10"/>
</dbReference>
<reference evidence="2" key="2">
    <citation type="journal article" date="2023" name="IMA Fungus">
        <title>Comparative genomic study of the Penicillium genus elucidates a diverse pangenome and 15 lateral gene transfer events.</title>
        <authorList>
            <person name="Petersen C."/>
            <person name="Sorensen T."/>
            <person name="Nielsen M.R."/>
            <person name="Sondergaard T.E."/>
            <person name="Sorensen J.L."/>
            <person name="Fitzpatrick D.A."/>
            <person name="Frisvad J.C."/>
            <person name="Nielsen K.L."/>
        </authorList>
    </citation>
    <scope>NUCLEOTIDE SEQUENCE</scope>
    <source>
        <strain evidence="2">IBT 21472</strain>
    </source>
</reference>
<dbReference type="EMBL" id="JAPZBO010000001">
    <property type="protein sequence ID" value="KAJ5330817.1"/>
    <property type="molecule type" value="Genomic_DNA"/>
</dbReference>
<evidence type="ECO:0000313" key="2">
    <source>
        <dbReference type="EMBL" id="KAJ5330817.1"/>
    </source>
</evidence>
<keyword evidence="3" id="KW-1185">Reference proteome</keyword>
<feature type="region of interest" description="Disordered" evidence="1">
    <location>
        <begin position="650"/>
        <end position="679"/>
    </location>
</feature>
<dbReference type="Pfam" id="PF08728">
    <property type="entry name" value="CRT10"/>
    <property type="match status" value="2"/>
</dbReference>
<dbReference type="OrthoDB" id="5591786at2759"/>
<dbReference type="AlphaFoldDB" id="A0A9W9GR76"/>
<dbReference type="Proteomes" id="UP001147746">
    <property type="component" value="Unassembled WGS sequence"/>
</dbReference>
<accession>A0A9W9GR76</accession>
<sequence>MASESDGADVWSLSASADDYISSRPQIQVLNVETPKERFPNSEDIRPPDVATWRCNLTALSQRRNLLFVASGSSIHVWVPSGPFQMLGSRPEMIIDPVMKMPRAEGYIDRNNPHTINAILVDDLGRDEVLLLVTDSGNVCGYRVEAIYSCLARCKEEGIKRPFDGAQVSPFFTEEVGMSAWGLATHKFARLIAVSSNTGQITVYAFALVNQTPDGDDMQGCSLTSDQTWVSINNRKQLRELQKLMPYNHRSRNLRLTYRGHFDNIPCVSFANFDLDANGIWMVSTDISNRVIIWRVWDDLWPCRVYFPGHTSNNPPQRGWTVLPLDPRTFKHYQTREEACGTKPRFELDGLRTILDVSKAIREVKDASQLIDETENRNQTKPINNHCLPDDIFSSECCIDEDRFSSPAGLGHDFRPASEHDQENDSGGRLSPDLSTRSESAEFWSSAPPRIQSRPRTKPLLASLFEEDNPHSRVEPRLVYKPSREDLTDSFDNFHVTPVHPPSSGFYPVIHFSETTIALAPYPMHSEYHLICKSPLLQKFQSWDISRHCDRFNMVKYIPELGIVVAASQKGRLAIITLTWQREIGFAFRLDWIVPFYTQELNDERPESPLLGIAVSPMAGSEIPQDVPCIPQGVDPNDWLKFHYRILNPDDNEDSSSASPSRSSSPAHNETTHSASTPRAYFDTTSQFTSYAEGNEFEKPETHTQNLPSISDATLREHNTLPEIHAEAFRAYRPHENWHGSHPSRHYRLLLMFYDHTVMSYEFWHDWEIKAPAEE</sequence>
<dbReference type="InterPro" id="IPR036322">
    <property type="entry name" value="WD40_repeat_dom_sf"/>
</dbReference>
<feature type="region of interest" description="Disordered" evidence="1">
    <location>
        <begin position="409"/>
        <end position="449"/>
    </location>
</feature>
<proteinExistence type="predicted"/>
<evidence type="ECO:0000256" key="1">
    <source>
        <dbReference type="SAM" id="MobiDB-lite"/>
    </source>
</evidence>
<dbReference type="SUPFAM" id="SSF50978">
    <property type="entry name" value="WD40 repeat-like"/>
    <property type="match status" value="1"/>
</dbReference>
<evidence type="ECO:0000313" key="3">
    <source>
        <dbReference type="Proteomes" id="UP001147746"/>
    </source>
</evidence>
<protein>
    <submittedName>
        <fullName evidence="2">Uncharacterized protein</fullName>
    </submittedName>
</protein>
<comment type="caution">
    <text evidence="2">The sequence shown here is derived from an EMBL/GenBank/DDBJ whole genome shotgun (WGS) entry which is preliminary data.</text>
</comment>
<feature type="compositionally biased region" description="Polar residues" evidence="1">
    <location>
        <begin position="668"/>
        <end position="679"/>
    </location>
</feature>
<organism evidence="2 3">
    <name type="scientific">Penicillium atrosanguineum</name>
    <dbReference type="NCBI Taxonomy" id="1132637"/>
    <lineage>
        <taxon>Eukaryota</taxon>
        <taxon>Fungi</taxon>
        <taxon>Dikarya</taxon>
        <taxon>Ascomycota</taxon>
        <taxon>Pezizomycotina</taxon>
        <taxon>Eurotiomycetes</taxon>
        <taxon>Eurotiomycetidae</taxon>
        <taxon>Eurotiales</taxon>
        <taxon>Aspergillaceae</taxon>
        <taxon>Penicillium</taxon>
    </lineage>
</organism>
<reference evidence="2" key="1">
    <citation type="submission" date="2022-12" db="EMBL/GenBank/DDBJ databases">
        <authorList>
            <person name="Petersen C."/>
        </authorList>
    </citation>
    <scope>NUCLEOTIDE SEQUENCE</scope>
    <source>
        <strain evidence="2">IBT 21472</strain>
    </source>
</reference>
<feature type="compositionally biased region" description="Low complexity" evidence="1">
    <location>
        <begin position="655"/>
        <end position="667"/>
    </location>
</feature>